<dbReference type="GO" id="GO:0043565">
    <property type="term" value="F:sequence-specific DNA binding"/>
    <property type="evidence" value="ECO:0007669"/>
    <property type="project" value="TreeGrafter"/>
</dbReference>
<protein>
    <recommendedName>
        <fullName evidence="3">Plant bHLH transcription factor ACT-like domain-containing protein</fullName>
    </recommendedName>
</protein>
<sequence length="169" mass="19058">MACKVHKRIPLRRKLQILRVLTNSNTAKRTTIAKSTLLSIYKLKLALESIKREYENLLATRRDYNTPLNHIKENKDVKIEKVGAGSFMVRVTCEKGGDNKLVAILEVFDGMCLNVEQAKVSCENGFSLDAIVVAEDQTLDVRHVTEALLKAIGNQSEEKDSQEFHNNCN</sequence>
<dbReference type="InterPro" id="IPR051358">
    <property type="entry name" value="TF_AMS/ICE1/BHLH6-like"/>
</dbReference>
<dbReference type="GO" id="GO:0003700">
    <property type="term" value="F:DNA-binding transcription factor activity"/>
    <property type="evidence" value="ECO:0007669"/>
    <property type="project" value="TreeGrafter"/>
</dbReference>
<keyword evidence="2" id="KW-0539">Nucleus</keyword>
<dbReference type="Proteomes" id="UP001359559">
    <property type="component" value="Unassembled WGS sequence"/>
</dbReference>
<dbReference type="InterPro" id="IPR054502">
    <property type="entry name" value="bHLH-TF_ACT-like_plant"/>
</dbReference>
<dbReference type="AlphaFoldDB" id="A0AAN9KLU6"/>
<evidence type="ECO:0000256" key="1">
    <source>
        <dbReference type="ARBA" id="ARBA00004123"/>
    </source>
</evidence>
<proteinExistence type="predicted"/>
<evidence type="ECO:0000256" key="2">
    <source>
        <dbReference type="ARBA" id="ARBA00023242"/>
    </source>
</evidence>
<dbReference type="Pfam" id="PF22754">
    <property type="entry name" value="bHLH-TF_ACT-like_plant"/>
    <property type="match status" value="1"/>
</dbReference>
<organism evidence="4 5">
    <name type="scientific">Clitoria ternatea</name>
    <name type="common">Butterfly pea</name>
    <dbReference type="NCBI Taxonomy" id="43366"/>
    <lineage>
        <taxon>Eukaryota</taxon>
        <taxon>Viridiplantae</taxon>
        <taxon>Streptophyta</taxon>
        <taxon>Embryophyta</taxon>
        <taxon>Tracheophyta</taxon>
        <taxon>Spermatophyta</taxon>
        <taxon>Magnoliopsida</taxon>
        <taxon>eudicotyledons</taxon>
        <taxon>Gunneridae</taxon>
        <taxon>Pentapetalae</taxon>
        <taxon>rosids</taxon>
        <taxon>fabids</taxon>
        <taxon>Fabales</taxon>
        <taxon>Fabaceae</taxon>
        <taxon>Papilionoideae</taxon>
        <taxon>50 kb inversion clade</taxon>
        <taxon>NPAAA clade</taxon>
        <taxon>indigoferoid/millettioid clade</taxon>
        <taxon>Phaseoleae</taxon>
        <taxon>Clitoria</taxon>
    </lineage>
</organism>
<dbReference type="GO" id="GO:0005634">
    <property type="term" value="C:nucleus"/>
    <property type="evidence" value="ECO:0007669"/>
    <property type="project" value="UniProtKB-SubCell"/>
</dbReference>
<reference evidence="4 5" key="1">
    <citation type="submission" date="2024-01" db="EMBL/GenBank/DDBJ databases">
        <title>The genomes of 5 underutilized Papilionoideae crops provide insights into root nodulation and disease resistance.</title>
        <authorList>
            <person name="Yuan L."/>
        </authorList>
    </citation>
    <scope>NUCLEOTIDE SEQUENCE [LARGE SCALE GENOMIC DNA]</scope>
    <source>
        <strain evidence="4">LY-2023</strain>
        <tissue evidence="4">Leaf</tissue>
    </source>
</reference>
<evidence type="ECO:0000259" key="3">
    <source>
        <dbReference type="Pfam" id="PF22754"/>
    </source>
</evidence>
<dbReference type="PANTHER" id="PTHR31945">
    <property type="entry name" value="TRANSCRIPTION FACTOR SCREAM2-RELATED"/>
    <property type="match status" value="1"/>
</dbReference>
<name>A0AAN9KLU6_CLITE</name>
<accession>A0AAN9KLU6</accession>
<feature type="domain" description="Plant bHLH transcription factor ACT-like" evidence="3">
    <location>
        <begin position="76"/>
        <end position="152"/>
    </location>
</feature>
<evidence type="ECO:0000313" key="4">
    <source>
        <dbReference type="EMBL" id="KAK7318836.1"/>
    </source>
</evidence>
<keyword evidence="5" id="KW-1185">Reference proteome</keyword>
<gene>
    <name evidence="4" type="ORF">RJT34_03543</name>
</gene>
<dbReference type="EMBL" id="JAYKXN010000001">
    <property type="protein sequence ID" value="KAK7318836.1"/>
    <property type="molecule type" value="Genomic_DNA"/>
</dbReference>
<comment type="caution">
    <text evidence="4">The sequence shown here is derived from an EMBL/GenBank/DDBJ whole genome shotgun (WGS) entry which is preliminary data.</text>
</comment>
<dbReference type="PANTHER" id="PTHR31945:SF27">
    <property type="entry name" value="TRANSCRIPTION FACTOR BHLH35-LIKE PROTEIN"/>
    <property type="match status" value="1"/>
</dbReference>
<evidence type="ECO:0000313" key="5">
    <source>
        <dbReference type="Proteomes" id="UP001359559"/>
    </source>
</evidence>
<comment type="subcellular location">
    <subcellularLocation>
        <location evidence="1">Nucleus</location>
    </subcellularLocation>
</comment>